<dbReference type="WBParaSite" id="Hba_21560">
    <property type="protein sequence ID" value="Hba_21560"/>
    <property type="gene ID" value="Hba_21560"/>
</dbReference>
<keyword evidence="2" id="KW-1185">Reference proteome</keyword>
<dbReference type="InterPro" id="IPR036397">
    <property type="entry name" value="RNaseH_sf"/>
</dbReference>
<accession>A0A1I7XVJ2</accession>
<reference evidence="3 4" key="1">
    <citation type="submission" date="2016-11" db="UniProtKB">
        <authorList>
            <consortium name="WormBaseParasite"/>
        </authorList>
    </citation>
    <scope>IDENTIFICATION</scope>
</reference>
<evidence type="ECO:0000259" key="1">
    <source>
        <dbReference type="Pfam" id="PF13358"/>
    </source>
</evidence>
<name>A0A1I7XVJ2_HETBA</name>
<feature type="domain" description="Tc1-like transposase DDE" evidence="1">
    <location>
        <begin position="45"/>
        <end position="116"/>
    </location>
</feature>
<dbReference type="Gene3D" id="3.30.420.10">
    <property type="entry name" value="Ribonuclease H-like superfamily/Ribonuclease H"/>
    <property type="match status" value="1"/>
</dbReference>
<dbReference type="AlphaFoldDB" id="A0A1I7XVJ2"/>
<dbReference type="GO" id="GO:0003676">
    <property type="term" value="F:nucleic acid binding"/>
    <property type="evidence" value="ECO:0007669"/>
    <property type="project" value="InterPro"/>
</dbReference>
<dbReference type="InterPro" id="IPR038717">
    <property type="entry name" value="Tc1-like_DDE_dom"/>
</dbReference>
<dbReference type="Proteomes" id="UP000095283">
    <property type="component" value="Unplaced"/>
</dbReference>
<sequence length="144" mass="16489">MGRASTRSLDERGHIKVLSTTGYTVKQIADVVKRSGKAIMNFLRHQEEYGVRLTFQQDNYTIHVNRNNKTWLEGNDVATMHWPSNTPDLNPIENLWAIVVRRINSDNRQFETAKDFQSAISKAWSKVGNSAIKNLVNSVPERTF</sequence>
<evidence type="ECO:0000313" key="2">
    <source>
        <dbReference type="Proteomes" id="UP000095283"/>
    </source>
</evidence>
<dbReference type="Pfam" id="PF13358">
    <property type="entry name" value="DDE_3"/>
    <property type="match status" value="1"/>
</dbReference>
<evidence type="ECO:0000313" key="4">
    <source>
        <dbReference type="WBParaSite" id="Hba_21563"/>
    </source>
</evidence>
<dbReference type="WBParaSite" id="Hba_21563">
    <property type="protein sequence ID" value="Hba_21563"/>
    <property type="gene ID" value="Hba_21563"/>
</dbReference>
<proteinExistence type="predicted"/>
<protein>
    <submittedName>
        <fullName evidence="3 4">DDE_3 domain-containing protein</fullName>
    </submittedName>
</protein>
<evidence type="ECO:0000313" key="3">
    <source>
        <dbReference type="WBParaSite" id="Hba_21560"/>
    </source>
</evidence>
<organism evidence="2 4">
    <name type="scientific">Heterorhabditis bacteriophora</name>
    <name type="common">Entomopathogenic nematode worm</name>
    <dbReference type="NCBI Taxonomy" id="37862"/>
    <lineage>
        <taxon>Eukaryota</taxon>
        <taxon>Metazoa</taxon>
        <taxon>Ecdysozoa</taxon>
        <taxon>Nematoda</taxon>
        <taxon>Chromadorea</taxon>
        <taxon>Rhabditida</taxon>
        <taxon>Rhabditina</taxon>
        <taxon>Rhabditomorpha</taxon>
        <taxon>Strongyloidea</taxon>
        <taxon>Heterorhabditidae</taxon>
        <taxon>Heterorhabditis</taxon>
    </lineage>
</organism>